<evidence type="ECO:0000313" key="1">
    <source>
        <dbReference type="EMBL" id="GBM04775.1"/>
    </source>
</evidence>
<dbReference type="EMBL" id="BGPR01000207">
    <property type="protein sequence ID" value="GBM04775.1"/>
    <property type="molecule type" value="Genomic_DNA"/>
</dbReference>
<proteinExistence type="predicted"/>
<gene>
    <name evidence="1" type="ORF">AVEN_20214_1</name>
</gene>
<name>A0A4Y2CN91_ARAVE</name>
<protein>
    <submittedName>
        <fullName evidence="1">Uncharacterized protein</fullName>
    </submittedName>
</protein>
<accession>A0A4Y2CN91</accession>
<organism evidence="1 2">
    <name type="scientific">Araneus ventricosus</name>
    <name type="common">Orbweaver spider</name>
    <name type="synonym">Epeira ventricosa</name>
    <dbReference type="NCBI Taxonomy" id="182803"/>
    <lineage>
        <taxon>Eukaryota</taxon>
        <taxon>Metazoa</taxon>
        <taxon>Ecdysozoa</taxon>
        <taxon>Arthropoda</taxon>
        <taxon>Chelicerata</taxon>
        <taxon>Arachnida</taxon>
        <taxon>Araneae</taxon>
        <taxon>Araneomorphae</taxon>
        <taxon>Entelegynae</taxon>
        <taxon>Araneoidea</taxon>
        <taxon>Araneidae</taxon>
        <taxon>Araneus</taxon>
    </lineage>
</organism>
<sequence>MTLLTFTFFLLRSQHYQDVTFKAMKRCDRAVKNFLCSLGTDFYQDSFLKLISWYNKCPEAESASKCDVVAEQTRSLQNISSFKKKKIVFAAVVSLLALISECVQQSNLFPFEYERYIENLKTYLHIMKYELAQMANSESMDRF</sequence>
<evidence type="ECO:0000313" key="2">
    <source>
        <dbReference type="Proteomes" id="UP000499080"/>
    </source>
</evidence>
<reference evidence="1 2" key="1">
    <citation type="journal article" date="2019" name="Sci. Rep.">
        <title>Orb-weaving spider Araneus ventricosus genome elucidates the spidroin gene catalogue.</title>
        <authorList>
            <person name="Kono N."/>
            <person name="Nakamura H."/>
            <person name="Ohtoshi R."/>
            <person name="Moran D.A.P."/>
            <person name="Shinohara A."/>
            <person name="Yoshida Y."/>
            <person name="Fujiwara M."/>
            <person name="Mori M."/>
            <person name="Tomita M."/>
            <person name="Arakawa K."/>
        </authorList>
    </citation>
    <scope>NUCLEOTIDE SEQUENCE [LARGE SCALE GENOMIC DNA]</scope>
</reference>
<dbReference type="AlphaFoldDB" id="A0A4Y2CN91"/>
<comment type="caution">
    <text evidence="1">The sequence shown here is derived from an EMBL/GenBank/DDBJ whole genome shotgun (WGS) entry which is preliminary data.</text>
</comment>
<keyword evidence="2" id="KW-1185">Reference proteome</keyword>
<dbReference type="Proteomes" id="UP000499080">
    <property type="component" value="Unassembled WGS sequence"/>
</dbReference>